<dbReference type="RefSeq" id="WP_083386716.1">
    <property type="nucleotide sequence ID" value="NZ_FNWO01000006.1"/>
</dbReference>
<evidence type="ECO:0000256" key="4">
    <source>
        <dbReference type="ARBA" id="ARBA00022679"/>
    </source>
</evidence>
<evidence type="ECO:0000313" key="9">
    <source>
        <dbReference type="Proteomes" id="UP000182983"/>
    </source>
</evidence>
<protein>
    <recommendedName>
        <fullName evidence="2">Putative pyrophosphorylase ModD</fullName>
    </recommendedName>
</protein>
<dbReference type="InterPro" id="IPR006242">
    <property type="entry name" value="ModD"/>
</dbReference>
<dbReference type="GO" id="GO:0034213">
    <property type="term" value="P:quinolinate catabolic process"/>
    <property type="evidence" value="ECO:0007669"/>
    <property type="project" value="TreeGrafter"/>
</dbReference>
<name>A0A1H6HLQ6_MAGFU</name>
<dbReference type="Gene3D" id="3.20.20.70">
    <property type="entry name" value="Aldolase class I"/>
    <property type="match status" value="1"/>
</dbReference>
<evidence type="ECO:0000256" key="5">
    <source>
        <dbReference type="PIRNR" id="PIRNR006250"/>
    </source>
</evidence>
<evidence type="ECO:0000256" key="2">
    <source>
        <dbReference type="ARBA" id="ARBA00019205"/>
    </source>
</evidence>
<evidence type="ECO:0000259" key="7">
    <source>
        <dbReference type="Pfam" id="PF02749"/>
    </source>
</evidence>
<dbReference type="Pfam" id="PF02749">
    <property type="entry name" value="QRPTase_N"/>
    <property type="match status" value="1"/>
</dbReference>
<evidence type="ECO:0000313" key="8">
    <source>
        <dbReference type="EMBL" id="SEH36042.1"/>
    </source>
</evidence>
<reference evidence="9" key="1">
    <citation type="submission" date="2016-10" db="EMBL/GenBank/DDBJ databases">
        <authorList>
            <person name="Varghese N."/>
            <person name="Submissions S."/>
        </authorList>
    </citation>
    <scope>NUCLEOTIDE SEQUENCE [LARGE SCALE GENOMIC DNA]</scope>
    <source>
        <strain evidence="9">DSM 13234</strain>
    </source>
</reference>
<feature type="domain" description="Quinolinate phosphoribosyl transferase N-terminal" evidence="7">
    <location>
        <begin position="26"/>
        <end position="109"/>
    </location>
</feature>
<keyword evidence="3 5" id="KW-0328">Glycosyltransferase</keyword>
<dbReference type="FunFam" id="3.20.20.70:FF:000030">
    <property type="entry name" value="Nicotinate-nucleotide pyrophosphorylase, carboxylating"/>
    <property type="match status" value="1"/>
</dbReference>
<dbReference type="InterPro" id="IPR037128">
    <property type="entry name" value="Quinolinate_PRibosylTase_N_sf"/>
</dbReference>
<comment type="similarity">
    <text evidence="1 5">Belongs to the NadC/ModD family.</text>
</comment>
<keyword evidence="4 5" id="KW-0808">Transferase</keyword>
<proteinExistence type="inferred from homology"/>
<dbReference type="Proteomes" id="UP000182983">
    <property type="component" value="Unassembled WGS sequence"/>
</dbReference>
<keyword evidence="9" id="KW-1185">Reference proteome</keyword>
<dbReference type="InterPro" id="IPR013785">
    <property type="entry name" value="Aldolase_TIM"/>
</dbReference>
<dbReference type="GO" id="GO:0005737">
    <property type="term" value="C:cytoplasm"/>
    <property type="evidence" value="ECO:0007669"/>
    <property type="project" value="TreeGrafter"/>
</dbReference>
<dbReference type="InterPro" id="IPR036068">
    <property type="entry name" value="Nicotinate_pribotase-like_C"/>
</dbReference>
<dbReference type="NCBIfam" id="TIGR01334">
    <property type="entry name" value="modD"/>
    <property type="match status" value="1"/>
</dbReference>
<dbReference type="InterPro" id="IPR027277">
    <property type="entry name" value="NadC/ModD"/>
</dbReference>
<dbReference type="GO" id="GO:0009435">
    <property type="term" value="P:NAD+ biosynthetic process"/>
    <property type="evidence" value="ECO:0007669"/>
    <property type="project" value="InterPro"/>
</dbReference>
<dbReference type="Gene3D" id="3.90.1170.20">
    <property type="entry name" value="Quinolinate phosphoribosyl transferase, N-terminal domain"/>
    <property type="match status" value="1"/>
</dbReference>
<feature type="domain" description="Quinolinate phosphoribosyl transferase C-terminal" evidence="6">
    <location>
        <begin position="111"/>
        <end position="278"/>
    </location>
</feature>
<dbReference type="SUPFAM" id="SSF54675">
    <property type="entry name" value="Nicotinate/Quinolinate PRTase N-terminal domain-like"/>
    <property type="match status" value="1"/>
</dbReference>
<dbReference type="PANTHER" id="PTHR32179:SF4">
    <property type="entry name" value="PYROPHOSPHORYLASE MODD-RELATED"/>
    <property type="match status" value="1"/>
</dbReference>
<dbReference type="Pfam" id="PF01729">
    <property type="entry name" value="QRPTase_C"/>
    <property type="match status" value="1"/>
</dbReference>
<sequence>MSPSCPYILPDAELDRFYAEDVPFGDLTSRTLGLGHQPGRMLFQARGAMVACCTEEAARLIERAGGRVERCVPSGSPRQPGDEVLSASGPAAGLLAAWKVAQTLVETASGIATAAATIVAMARAVAPGIGIACTRKTLPGTRAVAVKAILAGGASPHRLGLSDSVLLFPEHRAFFPDQPLDAMIAELKAACPERKIVVEVTDAKSAVAAAEARADVVQLEKFSPDAVAWVINAIGKRACVIAAAGGVNAGNAAAYAAAGADVLVTSSPYWAPPADIAVTITPA</sequence>
<dbReference type="InterPro" id="IPR002638">
    <property type="entry name" value="Quinolinate_PRibosylTrfase_C"/>
</dbReference>
<dbReference type="AlphaFoldDB" id="A0A1H6HLQ6"/>
<dbReference type="EMBL" id="FNWO01000006">
    <property type="protein sequence ID" value="SEH36042.1"/>
    <property type="molecule type" value="Genomic_DNA"/>
</dbReference>
<dbReference type="GO" id="GO:0004514">
    <property type="term" value="F:nicotinate-nucleotide diphosphorylase (carboxylating) activity"/>
    <property type="evidence" value="ECO:0007669"/>
    <property type="project" value="InterPro"/>
</dbReference>
<dbReference type="InterPro" id="IPR022412">
    <property type="entry name" value="Quinolinate_PRibosylTrfase_N"/>
</dbReference>
<organism evidence="8 9">
    <name type="scientific">Magnetospirillum fulvum</name>
    <name type="common">Rhodospirillum fulvum</name>
    <dbReference type="NCBI Taxonomy" id="1082"/>
    <lineage>
        <taxon>Bacteria</taxon>
        <taxon>Pseudomonadati</taxon>
        <taxon>Pseudomonadota</taxon>
        <taxon>Alphaproteobacteria</taxon>
        <taxon>Rhodospirillales</taxon>
        <taxon>Rhodospirillaceae</taxon>
        <taxon>Magnetospirillum</taxon>
    </lineage>
</organism>
<dbReference type="PIRSF" id="PIRSF006250">
    <property type="entry name" value="NadC_ModD"/>
    <property type="match status" value="1"/>
</dbReference>
<accession>A0A1H6HLQ6</accession>
<dbReference type="SUPFAM" id="SSF51690">
    <property type="entry name" value="Nicotinate/Quinolinate PRTase C-terminal domain-like"/>
    <property type="match status" value="1"/>
</dbReference>
<dbReference type="PANTHER" id="PTHR32179">
    <property type="entry name" value="NICOTINATE-NUCLEOTIDE PYROPHOSPHORYLASE [CARBOXYLATING]"/>
    <property type="match status" value="1"/>
</dbReference>
<gene>
    <name evidence="8" type="ORF">SAMN04244559_01887</name>
</gene>
<evidence type="ECO:0000256" key="1">
    <source>
        <dbReference type="ARBA" id="ARBA00009400"/>
    </source>
</evidence>
<evidence type="ECO:0000256" key="3">
    <source>
        <dbReference type="ARBA" id="ARBA00022676"/>
    </source>
</evidence>
<dbReference type="OrthoDB" id="8216773at2"/>
<evidence type="ECO:0000259" key="6">
    <source>
        <dbReference type="Pfam" id="PF01729"/>
    </source>
</evidence>